<dbReference type="Gene3D" id="3.90.550.10">
    <property type="entry name" value="Spore Coat Polysaccharide Biosynthesis Protein SpsA, Chain A"/>
    <property type="match status" value="1"/>
</dbReference>
<reference evidence="1" key="1">
    <citation type="submission" date="2021-01" db="EMBL/GenBank/DDBJ databases">
        <authorList>
            <person name="Corre E."/>
            <person name="Pelletier E."/>
            <person name="Niang G."/>
            <person name="Scheremetjew M."/>
            <person name="Finn R."/>
            <person name="Kale V."/>
            <person name="Holt S."/>
            <person name="Cochrane G."/>
            <person name="Meng A."/>
            <person name="Brown T."/>
            <person name="Cohen L."/>
        </authorList>
    </citation>
    <scope>NUCLEOTIDE SEQUENCE</scope>
    <source>
        <strain evidence="1">B650</strain>
    </source>
</reference>
<name>A0A7S2PSS5_9STRA</name>
<evidence type="ECO:0000313" key="1">
    <source>
        <dbReference type="EMBL" id="CAD9614925.1"/>
    </source>
</evidence>
<evidence type="ECO:0008006" key="2">
    <source>
        <dbReference type="Google" id="ProtNLM"/>
    </source>
</evidence>
<dbReference type="EMBL" id="HBGY01033848">
    <property type="protein sequence ID" value="CAD9614925.1"/>
    <property type="molecule type" value="Transcribed_RNA"/>
</dbReference>
<protein>
    <recommendedName>
        <fullName evidence="2">Hexosyltransferase</fullName>
    </recommendedName>
</protein>
<proteinExistence type="predicted"/>
<dbReference type="InterPro" id="IPR002495">
    <property type="entry name" value="Glyco_trans_8"/>
</dbReference>
<dbReference type="InterPro" id="IPR050587">
    <property type="entry name" value="GNT1/Glycosyltrans_8"/>
</dbReference>
<accession>A0A7S2PSS5</accession>
<sequence>MEIESKPLSQKQWDLLTPVGFKKCVVKSIPPPHPEKTRRDLLEKFGVLHVFAMSVYETILFIDADTFVQNSLDDLIQMNLQGKTIGVTKDIRDRKWVKTFNSGVLLLHPSEEEFERLHTLLYSGLVFDYIMSDQGFLNEVYKDDWHEIGFVNNANLALYRFQRQYWDQFKLEDINIIHYTMKKPWTCKPNESTYGPQCKVWLDAE</sequence>
<dbReference type="GO" id="GO:0016757">
    <property type="term" value="F:glycosyltransferase activity"/>
    <property type="evidence" value="ECO:0007669"/>
    <property type="project" value="InterPro"/>
</dbReference>
<organism evidence="1">
    <name type="scientific">Leptocylindrus danicus</name>
    <dbReference type="NCBI Taxonomy" id="163516"/>
    <lineage>
        <taxon>Eukaryota</taxon>
        <taxon>Sar</taxon>
        <taxon>Stramenopiles</taxon>
        <taxon>Ochrophyta</taxon>
        <taxon>Bacillariophyta</taxon>
        <taxon>Coscinodiscophyceae</taxon>
        <taxon>Chaetocerotophycidae</taxon>
        <taxon>Leptocylindrales</taxon>
        <taxon>Leptocylindraceae</taxon>
        <taxon>Leptocylindrus</taxon>
    </lineage>
</organism>
<dbReference type="AlphaFoldDB" id="A0A7S2PSS5"/>
<gene>
    <name evidence="1" type="ORF">LDAN0321_LOCUS21270</name>
</gene>
<dbReference type="SUPFAM" id="SSF53448">
    <property type="entry name" value="Nucleotide-diphospho-sugar transferases"/>
    <property type="match status" value="1"/>
</dbReference>
<dbReference type="InterPro" id="IPR029044">
    <property type="entry name" value="Nucleotide-diphossugar_trans"/>
</dbReference>
<dbReference type="PANTHER" id="PTHR11183">
    <property type="entry name" value="GLYCOGENIN SUBFAMILY MEMBER"/>
    <property type="match status" value="1"/>
</dbReference>
<dbReference type="Pfam" id="PF01501">
    <property type="entry name" value="Glyco_transf_8"/>
    <property type="match status" value="1"/>
</dbReference>